<feature type="signal peptide" evidence="1">
    <location>
        <begin position="1"/>
        <end position="26"/>
    </location>
</feature>
<reference evidence="2 3" key="1">
    <citation type="journal article" date="2012" name="J. Bacteriol.">
        <title>Complete genome sequence of phototrophic betaproteobacterium Rubrivivax gelatinosus IL144.</title>
        <authorList>
            <person name="Nagashima S."/>
            <person name="Kamimura A."/>
            <person name="Shimizu T."/>
            <person name="Nakamura-isaki S."/>
            <person name="Aono E."/>
            <person name="Sakamoto K."/>
            <person name="Ichikawa N."/>
            <person name="Nakazawa H."/>
            <person name="Sekine M."/>
            <person name="Yamazaki S."/>
            <person name="Fujita N."/>
            <person name="Shimada K."/>
            <person name="Hanada S."/>
            <person name="Nagashima K.V.P."/>
        </authorList>
    </citation>
    <scope>NUCLEOTIDE SEQUENCE [LARGE SCALE GENOMIC DNA]</scope>
    <source>
        <strain evidence="3">NBRC 100245 / IL144</strain>
    </source>
</reference>
<dbReference type="EMBL" id="AP012320">
    <property type="protein sequence ID" value="BAL95383.1"/>
    <property type="molecule type" value="Genomic_DNA"/>
</dbReference>
<dbReference type="Proteomes" id="UP000007883">
    <property type="component" value="Chromosome"/>
</dbReference>
<dbReference type="HOGENOM" id="CLU_1049244_0_0_4"/>
<protein>
    <submittedName>
        <fullName evidence="2">Uncharacterized protein</fullName>
    </submittedName>
</protein>
<name>I0HQU6_RUBGI</name>
<dbReference type="STRING" id="983917.RGE_20420"/>
<dbReference type="RefSeq" id="WP_014428246.1">
    <property type="nucleotide sequence ID" value="NC_017075.1"/>
</dbReference>
<feature type="chain" id="PRO_5003628371" evidence="1">
    <location>
        <begin position="27"/>
        <end position="265"/>
    </location>
</feature>
<dbReference type="PATRIC" id="fig|983917.3.peg.1973"/>
<proteinExistence type="predicted"/>
<evidence type="ECO:0000256" key="1">
    <source>
        <dbReference type="SAM" id="SignalP"/>
    </source>
</evidence>
<keyword evidence="1" id="KW-0732">Signal</keyword>
<gene>
    <name evidence="2" type="ordered locus">RGE_20420</name>
</gene>
<evidence type="ECO:0000313" key="3">
    <source>
        <dbReference type="Proteomes" id="UP000007883"/>
    </source>
</evidence>
<organism evidence="2 3">
    <name type="scientific">Rubrivivax gelatinosus (strain NBRC 100245 / IL144)</name>
    <dbReference type="NCBI Taxonomy" id="983917"/>
    <lineage>
        <taxon>Bacteria</taxon>
        <taxon>Pseudomonadati</taxon>
        <taxon>Pseudomonadota</taxon>
        <taxon>Betaproteobacteria</taxon>
        <taxon>Burkholderiales</taxon>
        <taxon>Sphaerotilaceae</taxon>
        <taxon>Rubrivivax</taxon>
    </lineage>
</organism>
<dbReference type="AlphaFoldDB" id="I0HQU6"/>
<accession>I0HQU6</accession>
<keyword evidence="3" id="KW-1185">Reference proteome</keyword>
<evidence type="ECO:0000313" key="2">
    <source>
        <dbReference type="EMBL" id="BAL95383.1"/>
    </source>
</evidence>
<sequence>MKNCRSSVRLTAGTLLLALAGGTAQAAPPGFVVLSADGDKVMTRCNPRNLAFQSRCAVSSLPGESGYALLATRSSDIVKNDVVIGRLVDKVWKHPDGRYIFGAQVQLNANPFDLTGLAFNANDLFRQVRADQPVAVAYQLGTATKALKKAGRTLQGLHEEPPEDEDDEDAVGVLSVDSAADAGNEPIDFVGPRRPARDNGWVDFRIDANAAEPSGPSSAHSPWLLVRTKAPAGYSLQPFAIRLLSSDFPDASQFTEIYLPGYQPD</sequence>
<dbReference type="KEGG" id="rge:RGE_20420"/>